<evidence type="ECO:0000256" key="5">
    <source>
        <dbReference type="ARBA" id="ARBA00023054"/>
    </source>
</evidence>
<evidence type="ECO:0000256" key="6">
    <source>
        <dbReference type="ARBA" id="ARBA00023134"/>
    </source>
</evidence>
<dbReference type="InterPro" id="IPR003593">
    <property type="entry name" value="AAA+_ATPase"/>
</dbReference>
<evidence type="ECO:0000313" key="13">
    <source>
        <dbReference type="Proteomes" id="UP001157974"/>
    </source>
</evidence>
<feature type="region of interest" description="Disordered" evidence="10">
    <location>
        <begin position="1"/>
        <end position="23"/>
    </location>
</feature>
<name>A0AAV8UHU7_9RHOD</name>
<keyword evidence="4 9" id="KW-0378">Hydrolase</keyword>
<dbReference type="Gene3D" id="3.40.50.300">
    <property type="entry name" value="P-loop containing nucleotide triphosphate hydrolases"/>
    <property type="match status" value="1"/>
</dbReference>
<evidence type="ECO:0000256" key="3">
    <source>
        <dbReference type="ARBA" id="ARBA00022741"/>
    </source>
</evidence>
<dbReference type="PANTHER" id="PTHR21231">
    <property type="entry name" value="XPA-BINDING PROTEIN 1-RELATED"/>
    <property type="match status" value="1"/>
</dbReference>
<evidence type="ECO:0000256" key="1">
    <source>
        <dbReference type="ARBA" id="ARBA00005290"/>
    </source>
</evidence>
<dbReference type="InterPro" id="IPR027417">
    <property type="entry name" value="P-loop_NTPase"/>
</dbReference>
<dbReference type="GO" id="GO:0005525">
    <property type="term" value="F:GTP binding"/>
    <property type="evidence" value="ECO:0007669"/>
    <property type="project" value="UniProtKB-KW"/>
</dbReference>
<evidence type="ECO:0000256" key="10">
    <source>
        <dbReference type="SAM" id="MobiDB-lite"/>
    </source>
</evidence>
<evidence type="ECO:0000256" key="7">
    <source>
        <dbReference type="ARBA" id="ARBA00023242"/>
    </source>
</evidence>
<comment type="similarity">
    <text evidence="1 9">Belongs to the GPN-loop GTPase family.</text>
</comment>
<dbReference type="EMBL" id="JAMWBK010000009">
    <property type="protein sequence ID" value="KAJ8902080.1"/>
    <property type="molecule type" value="Genomic_DNA"/>
</dbReference>
<evidence type="ECO:0000313" key="12">
    <source>
        <dbReference type="EMBL" id="KAJ8902080.1"/>
    </source>
</evidence>
<reference evidence="12 13" key="1">
    <citation type="journal article" date="2023" name="Nat. Commun.">
        <title>Origin of minicircular mitochondrial genomes in red algae.</title>
        <authorList>
            <person name="Lee Y."/>
            <person name="Cho C.H."/>
            <person name="Lee Y.M."/>
            <person name="Park S.I."/>
            <person name="Yang J.H."/>
            <person name="West J.A."/>
            <person name="Bhattacharya D."/>
            <person name="Yoon H.S."/>
        </authorList>
    </citation>
    <scope>NUCLEOTIDE SEQUENCE [LARGE SCALE GENOMIC DNA]</scope>
    <source>
        <strain evidence="12 13">CCMP1338</strain>
        <tissue evidence="12">Whole cell</tissue>
    </source>
</reference>
<evidence type="ECO:0000256" key="2">
    <source>
        <dbReference type="ARBA" id="ARBA00022490"/>
    </source>
</evidence>
<protein>
    <recommendedName>
        <fullName evidence="9">GPN-loop GTPase</fullName>
        <ecNumber evidence="9">3.6.5.-</ecNumber>
    </recommendedName>
</protein>
<evidence type="ECO:0000256" key="8">
    <source>
        <dbReference type="ARBA" id="ARBA00055682"/>
    </source>
</evidence>
<feature type="compositionally biased region" description="Acidic residues" evidence="10">
    <location>
        <begin position="318"/>
        <end position="337"/>
    </location>
</feature>
<dbReference type="FunFam" id="3.40.50.300:FF:000888">
    <property type="entry name" value="GPN-loop GTPase 1"/>
    <property type="match status" value="1"/>
</dbReference>
<comment type="caution">
    <text evidence="12">The sequence shown here is derived from an EMBL/GenBank/DDBJ whole genome shotgun (WGS) entry which is preliminary data.</text>
</comment>
<keyword evidence="3 9" id="KW-0547">Nucleotide-binding</keyword>
<evidence type="ECO:0000256" key="9">
    <source>
        <dbReference type="RuleBase" id="RU365059"/>
    </source>
</evidence>
<comment type="subcellular location">
    <subcellularLocation>
        <location evidence="9">Cytoplasm</location>
    </subcellularLocation>
    <subcellularLocation>
        <location evidence="9">Nucleus</location>
    </subcellularLocation>
</comment>
<dbReference type="EC" id="3.6.5.-" evidence="9"/>
<dbReference type="GO" id="GO:0005737">
    <property type="term" value="C:cytoplasm"/>
    <property type="evidence" value="ECO:0007669"/>
    <property type="project" value="UniProtKB-SubCell"/>
</dbReference>
<dbReference type="Pfam" id="PF03029">
    <property type="entry name" value="ATP_bind_1"/>
    <property type="match status" value="1"/>
</dbReference>
<dbReference type="InterPro" id="IPR004130">
    <property type="entry name" value="Gpn"/>
</dbReference>
<dbReference type="Proteomes" id="UP001157974">
    <property type="component" value="Unassembled WGS sequence"/>
</dbReference>
<evidence type="ECO:0000259" key="11">
    <source>
        <dbReference type="SMART" id="SM00382"/>
    </source>
</evidence>
<keyword evidence="2 9" id="KW-0963">Cytoplasm</keyword>
<feature type="compositionally biased region" description="Basic and acidic residues" evidence="10">
    <location>
        <begin position="279"/>
        <end position="309"/>
    </location>
</feature>
<organism evidence="12 13">
    <name type="scientific">Rhodosorus marinus</name>
    <dbReference type="NCBI Taxonomy" id="101924"/>
    <lineage>
        <taxon>Eukaryota</taxon>
        <taxon>Rhodophyta</taxon>
        <taxon>Stylonematophyceae</taxon>
        <taxon>Stylonematales</taxon>
        <taxon>Stylonemataceae</taxon>
        <taxon>Rhodosorus</taxon>
    </lineage>
</organism>
<accession>A0AAV8UHU7</accession>
<keyword evidence="7" id="KW-0539">Nucleus</keyword>
<dbReference type="GO" id="GO:0003924">
    <property type="term" value="F:GTPase activity"/>
    <property type="evidence" value="ECO:0007669"/>
    <property type="project" value="InterPro"/>
</dbReference>
<dbReference type="CDD" id="cd17870">
    <property type="entry name" value="GPN1"/>
    <property type="match status" value="1"/>
</dbReference>
<dbReference type="InterPro" id="IPR030230">
    <property type="entry name" value="Gpn1/Npa3/XAB1"/>
</dbReference>
<dbReference type="GO" id="GO:0005634">
    <property type="term" value="C:nucleus"/>
    <property type="evidence" value="ECO:0007669"/>
    <property type="project" value="UniProtKB-SubCell"/>
</dbReference>
<feature type="domain" description="AAA+ ATPase" evidence="11">
    <location>
        <begin position="21"/>
        <end position="162"/>
    </location>
</feature>
<keyword evidence="6 9" id="KW-0342">GTP-binding</keyword>
<dbReference type="SMART" id="SM00382">
    <property type="entry name" value="AAA"/>
    <property type="match status" value="1"/>
</dbReference>
<comment type="subunit">
    <text evidence="9">Binds to RNA polymerase II.</text>
</comment>
<proteinExistence type="inferred from homology"/>
<feature type="region of interest" description="Disordered" evidence="10">
    <location>
        <begin position="279"/>
        <end position="345"/>
    </location>
</feature>
<dbReference type="PANTHER" id="PTHR21231:SF8">
    <property type="entry name" value="GPN-LOOP GTPASE 1"/>
    <property type="match status" value="1"/>
</dbReference>
<keyword evidence="5" id="KW-0175">Coiled coil</keyword>
<keyword evidence="13" id="KW-1185">Reference proteome</keyword>
<gene>
    <name evidence="12" type="ORF">NDN08_006488</name>
</gene>
<sequence>MSETVGARSGDEGSGPGRSPGPPACIIIGMAGSGKTTLMQQIAANLSSSRTPAYLLNLDPAVLNVPYRANIDIRDSIKYKNVMEQYRLGPNGGILTCLNLFAAQFQTVLELAEKRRNQFKYMFVDTPGQIEVFTWSASGSIITESLATTFPTCVLFVVDTVRCKSPMTFVSNMMYACSILYKTRLPLVVVFNKIDAEKHDFAVSWMEDYAVFDEVLREESTFADSLARSMAIALEEFYKNIHSVGVSAITGEGMDDLFAVIQTAAKEYDESYRPDLEARTRKRAEEEQRHAEEAYEAFQQDRDKNENRSSARNTMWAPEEDEREREDEEDQDEEELAREETEKEELLDYVAKLNIERGARPK</sequence>
<evidence type="ECO:0000256" key="4">
    <source>
        <dbReference type="ARBA" id="ARBA00022801"/>
    </source>
</evidence>
<dbReference type="SUPFAM" id="SSF52540">
    <property type="entry name" value="P-loop containing nucleoside triphosphate hydrolases"/>
    <property type="match status" value="1"/>
</dbReference>
<dbReference type="AlphaFoldDB" id="A0AAV8UHU7"/>
<comment type="function">
    <text evidence="8 9">Small GTPase required for proper nuclear import of RNA polymerase II (RNAPII). May act at an RNAP assembly step prior to nuclear import.</text>
</comment>